<feature type="compositionally biased region" description="Basic residues" evidence="1">
    <location>
        <begin position="218"/>
        <end position="229"/>
    </location>
</feature>
<evidence type="ECO:0000313" key="3">
    <source>
        <dbReference type="Proteomes" id="UP000219338"/>
    </source>
</evidence>
<feature type="compositionally biased region" description="Basic residues" evidence="1">
    <location>
        <begin position="333"/>
        <end position="343"/>
    </location>
</feature>
<feature type="region of interest" description="Disordered" evidence="1">
    <location>
        <begin position="649"/>
        <end position="686"/>
    </location>
</feature>
<evidence type="ECO:0000313" key="2">
    <source>
        <dbReference type="EMBL" id="SJL01521.1"/>
    </source>
</evidence>
<evidence type="ECO:0000256" key="1">
    <source>
        <dbReference type="SAM" id="MobiDB-lite"/>
    </source>
</evidence>
<dbReference type="GO" id="GO:0005739">
    <property type="term" value="C:mitochondrion"/>
    <property type="evidence" value="ECO:0007669"/>
    <property type="project" value="TreeGrafter"/>
</dbReference>
<feature type="region of interest" description="Disordered" evidence="1">
    <location>
        <begin position="249"/>
        <end position="294"/>
    </location>
</feature>
<reference evidence="3" key="1">
    <citation type="journal article" date="2017" name="Nat. Ecol. Evol.">
        <title>Genome expansion and lineage-specific genetic innovations in the forest pathogenic fungi Armillaria.</title>
        <authorList>
            <person name="Sipos G."/>
            <person name="Prasanna A.N."/>
            <person name="Walter M.C."/>
            <person name="O'Connor E."/>
            <person name="Balint B."/>
            <person name="Krizsan K."/>
            <person name="Kiss B."/>
            <person name="Hess J."/>
            <person name="Varga T."/>
            <person name="Slot J."/>
            <person name="Riley R."/>
            <person name="Boka B."/>
            <person name="Rigling D."/>
            <person name="Barry K."/>
            <person name="Lee J."/>
            <person name="Mihaltcheva S."/>
            <person name="LaButti K."/>
            <person name="Lipzen A."/>
            <person name="Waldron R."/>
            <person name="Moloney N.M."/>
            <person name="Sperisen C."/>
            <person name="Kredics L."/>
            <person name="Vagvoelgyi C."/>
            <person name="Patrignani A."/>
            <person name="Fitzpatrick D."/>
            <person name="Nagy I."/>
            <person name="Doyle S."/>
            <person name="Anderson J.B."/>
            <person name="Grigoriev I.V."/>
            <person name="Gueldener U."/>
            <person name="Muensterkoetter M."/>
            <person name="Nagy L.G."/>
        </authorList>
    </citation>
    <scope>NUCLEOTIDE SEQUENCE [LARGE SCALE GENOMIC DNA]</scope>
    <source>
        <strain evidence="3">C18/9</strain>
    </source>
</reference>
<dbReference type="STRING" id="47428.A0A284QYH6"/>
<proteinExistence type="predicted"/>
<feature type="compositionally biased region" description="Basic and acidic residues" evidence="1">
    <location>
        <begin position="572"/>
        <end position="584"/>
    </location>
</feature>
<dbReference type="PANTHER" id="PTHR11695">
    <property type="entry name" value="ALCOHOL DEHYDROGENASE RELATED"/>
    <property type="match status" value="1"/>
</dbReference>
<dbReference type="OMA" id="VQMLGRR"/>
<feature type="region of interest" description="Disordered" evidence="1">
    <location>
        <begin position="206"/>
        <end position="231"/>
    </location>
</feature>
<dbReference type="Proteomes" id="UP000219338">
    <property type="component" value="Unassembled WGS sequence"/>
</dbReference>
<feature type="region of interest" description="Disordered" evidence="1">
    <location>
        <begin position="318"/>
        <end position="428"/>
    </location>
</feature>
<dbReference type="PANTHER" id="PTHR11695:SF294">
    <property type="entry name" value="RETICULON-4-INTERACTING PROTEIN 1, MITOCHONDRIAL"/>
    <property type="match status" value="1"/>
</dbReference>
<dbReference type="InterPro" id="IPR011032">
    <property type="entry name" value="GroES-like_sf"/>
</dbReference>
<dbReference type="OrthoDB" id="201656at2759"/>
<feature type="compositionally biased region" description="Basic and acidic residues" evidence="1">
    <location>
        <begin position="47"/>
        <end position="57"/>
    </location>
</feature>
<dbReference type="SUPFAM" id="SSF50129">
    <property type="entry name" value="GroES-like"/>
    <property type="match status" value="1"/>
</dbReference>
<protein>
    <submittedName>
        <fullName evidence="2">Uncharacterized protein</fullName>
    </submittedName>
</protein>
<dbReference type="EMBL" id="FUEG01000003">
    <property type="protein sequence ID" value="SJL01521.1"/>
    <property type="molecule type" value="Genomic_DNA"/>
</dbReference>
<keyword evidence="3" id="KW-1185">Reference proteome</keyword>
<organism evidence="2 3">
    <name type="scientific">Armillaria ostoyae</name>
    <name type="common">Armillaria root rot fungus</name>
    <dbReference type="NCBI Taxonomy" id="47428"/>
    <lineage>
        <taxon>Eukaryota</taxon>
        <taxon>Fungi</taxon>
        <taxon>Dikarya</taxon>
        <taxon>Basidiomycota</taxon>
        <taxon>Agaricomycotina</taxon>
        <taxon>Agaricomycetes</taxon>
        <taxon>Agaricomycetidae</taxon>
        <taxon>Agaricales</taxon>
        <taxon>Marasmiineae</taxon>
        <taxon>Physalacriaceae</taxon>
        <taxon>Armillaria</taxon>
    </lineage>
</organism>
<gene>
    <name evidence="2" type="ORF">ARMOST_04843</name>
</gene>
<feature type="region of interest" description="Disordered" evidence="1">
    <location>
        <begin position="1"/>
        <end position="22"/>
    </location>
</feature>
<dbReference type="Gene3D" id="3.40.50.720">
    <property type="entry name" value="NAD(P)-binding Rossmann-like Domain"/>
    <property type="match status" value="1"/>
</dbReference>
<dbReference type="InterPro" id="IPR050700">
    <property type="entry name" value="YIM1/Zinc_Alcohol_DH_Fams"/>
</dbReference>
<feature type="compositionally biased region" description="Low complexity" evidence="1">
    <location>
        <begin position="385"/>
        <end position="397"/>
    </location>
</feature>
<feature type="region of interest" description="Disordered" evidence="1">
    <location>
        <begin position="530"/>
        <end position="587"/>
    </location>
</feature>
<dbReference type="Gene3D" id="3.90.180.10">
    <property type="entry name" value="Medium-chain alcohol dehydrogenases, catalytic domain"/>
    <property type="match status" value="1"/>
</dbReference>
<feature type="region of interest" description="Disordered" evidence="1">
    <location>
        <begin position="37"/>
        <end position="102"/>
    </location>
</feature>
<sequence>MTKPTLVQSLLGRPSQTYSFPQDKHYYSSKAQLLRLAEGGGLGGPDRYSKEHHDEEKRKRKRSAGHSQSTNVMRTEVTHKSNNDNITNLNASPSVTPPQQPSVVVLNDTTSDEEEEDEHDVFYTPNSSPNASMASSVVAAVLPLPANAKASRPVKTEIAIAVPSTRTPASRSTTSLSSTVATSLDGHSLFSAESNAMSESTRITTPFTSVSGHEPPRRMMRSKTSRAKRSYTYTDEDWAKDVRWLVTPQGDSARSTKTPLPRTKPNNLNRSRSERSIPPSPPRNHSISHAAKVTPSIMMSMTALLEEDEDRDGRLSRLVQMPENPRSSVLISHPRRGRAGPRTRRSESTGSSPYRESPLRTSHQRHASVDGQLEPATSSSGLPESISTSHMSSIPSHGTPGFTSLTLPRAPPPPFASGSGSGNRTSMFGAIGAGDGKVDLTKSGIAQTTMASVEVVRGLSGTKGFKGILGRKESVASRGRGKQRSTDAALGFTSYRAPPTYVPSGSVLVQVWSVGIDAIDARLVGSEDGIKASKSSSSMSRSGSMTGQERPSLMRSVSLRARLTRTPSHQRGRSEDGVDDRWRGSESSVGVGFVPGRSFVGRVLESGWEVKEEVAKKGDWVIGLLDVRKCGALQEFVIVDRHRIYKVPHPRMNHPTSLGDDDRSFGDSVPRSSFAPDSRDSLSSRSVVSGQSLGSVSHEAGYLSPSELALLPLCGVAAYRAVRTFVAAFSSATLTPSATAQDPLERLDVTPRSPNVHENGPRRRALVLRGHDGIGAIAVQMLVRKGWRVSVHASMPSFSDPEEEADYMKQVEDRVRSWGGEEVVFDDGDVGSLGEEGRRGAVVRVIERLVVDGDAFDAVLDTVGGKAIWEVSERLLSGVGSVQNSPAKKGAFGSMRKRSPRSKGQFTTLVGDVPERPIPSAGDHFKAGIRSLKNSHKDEGRNSGKVGYAWVSVAQDVDWDGDDIRESIGAVLRLALKEGIRPRVGGDERIVSFENTPSVFVEGGPLEDGGTIVVKVVD</sequence>
<accession>A0A284QYH6</accession>
<feature type="compositionally biased region" description="Polar residues" evidence="1">
    <location>
        <begin position="1"/>
        <end position="20"/>
    </location>
</feature>
<name>A0A284QYH6_ARMOS</name>
<dbReference type="AlphaFoldDB" id="A0A284QYH6"/>
<feature type="compositionally biased region" description="Polar residues" evidence="1">
    <location>
        <begin position="249"/>
        <end position="269"/>
    </location>
</feature>
<feature type="compositionally biased region" description="Low complexity" evidence="1">
    <location>
        <begin position="533"/>
        <end position="544"/>
    </location>
</feature>